<keyword evidence="2" id="KW-1185">Reference proteome</keyword>
<sequence>MSFLPDAATLAAFTLAALVLTVTPGPDMTLYLGRTFAAGPRAGLAAYAGASTGSLVHTALAALGLSALLAASPTAFLMLKVAGAAYLLWLAIQAIRHGSALPAGDAAGIRRERPPLLREWAKGLSINLLNPKIVLFFVAFLPSFVSVNDPHAAGKLFFLGLYFVVFAAPLNVAFILLADRLSLALRRRPAIVRAIDWLFAGVFSVFAAKILLARA</sequence>
<evidence type="ECO:0000313" key="1">
    <source>
        <dbReference type="EMBL" id="WAJ27754.1"/>
    </source>
</evidence>
<dbReference type="EMBL" id="CP113520">
    <property type="protein sequence ID" value="WAJ27754.1"/>
    <property type="molecule type" value="Genomic_DNA"/>
</dbReference>
<gene>
    <name evidence="1" type="ORF">OXU80_23390</name>
</gene>
<organism evidence="1 2">
    <name type="scientific">Antarcticirhabdus aurantiaca</name>
    <dbReference type="NCBI Taxonomy" id="2606717"/>
    <lineage>
        <taxon>Bacteria</taxon>
        <taxon>Pseudomonadati</taxon>
        <taxon>Pseudomonadota</taxon>
        <taxon>Alphaproteobacteria</taxon>
        <taxon>Hyphomicrobiales</taxon>
        <taxon>Aurantimonadaceae</taxon>
        <taxon>Antarcticirhabdus</taxon>
    </lineage>
</organism>
<protein>
    <submittedName>
        <fullName evidence="1">LysE family translocator</fullName>
    </submittedName>
</protein>
<accession>A0ACD4NLU6</accession>
<proteinExistence type="predicted"/>
<name>A0ACD4NLU6_9HYPH</name>
<dbReference type="Proteomes" id="UP001163223">
    <property type="component" value="Chromosome"/>
</dbReference>
<reference evidence="1" key="1">
    <citation type="submission" date="2022-11" db="EMBL/GenBank/DDBJ databases">
        <title>beta-Carotene-producing bacterium, Jeongeuplla avenae sp. nov., alleviates the salt stress of Arabidopsis seedlings.</title>
        <authorList>
            <person name="Jiang L."/>
            <person name="Lee J."/>
        </authorList>
    </citation>
    <scope>NUCLEOTIDE SEQUENCE</scope>
    <source>
        <strain evidence="1">DY_R2A_6</strain>
    </source>
</reference>
<evidence type="ECO:0000313" key="2">
    <source>
        <dbReference type="Proteomes" id="UP001163223"/>
    </source>
</evidence>